<reference evidence="1 2" key="2">
    <citation type="journal article" date="2007" name="PLoS Biol.">
        <title>Principles of genome evolution in the Drosophila melanogaster species group.</title>
        <authorList>
            <person name="Ranz J.M."/>
            <person name="Maurin D."/>
            <person name="Chan Y.S."/>
            <person name="von Grotthuss M."/>
            <person name="Hillier L.W."/>
            <person name="Roote J."/>
            <person name="Ashburner M."/>
            <person name="Bergman C.M."/>
        </authorList>
    </citation>
    <scope>NUCLEOTIDE SEQUENCE [LARGE SCALE GENOMIC DNA]</scope>
    <source>
        <strain evidence="2">Tai18E2 / Tucson 14021-0261.01</strain>
    </source>
</reference>
<reference evidence="1 2" key="1">
    <citation type="journal article" date="2007" name="Nature">
        <title>Evolution of genes and genomes on the Drosophila phylogeny.</title>
        <authorList>
            <consortium name="Drosophila 12 Genomes Consortium"/>
            <person name="Clark A.G."/>
            <person name="Eisen M.B."/>
            <person name="Smith D.R."/>
            <person name="Bergman C.M."/>
            <person name="Oliver B."/>
            <person name="Markow T.A."/>
            <person name="Kaufman T.C."/>
            <person name="Kellis M."/>
            <person name="Gelbart W."/>
            <person name="Iyer V.N."/>
            <person name="Pollard D.A."/>
            <person name="Sackton T.B."/>
            <person name="Larracuente A.M."/>
            <person name="Singh N.D."/>
            <person name="Abad J.P."/>
            <person name="Abt D.N."/>
            <person name="Adryan B."/>
            <person name="Aguade M."/>
            <person name="Akashi H."/>
            <person name="Anderson W.W."/>
            <person name="Aquadro C.F."/>
            <person name="Ardell D.H."/>
            <person name="Arguello R."/>
            <person name="Artieri C.G."/>
            <person name="Barbash D.A."/>
            <person name="Barker D."/>
            <person name="Barsanti P."/>
            <person name="Batterham P."/>
            <person name="Batzoglou S."/>
            <person name="Begun D."/>
            <person name="Bhutkar A."/>
            <person name="Blanco E."/>
            <person name="Bosak S.A."/>
            <person name="Bradley R.K."/>
            <person name="Brand A.D."/>
            <person name="Brent M.R."/>
            <person name="Brooks A.N."/>
            <person name="Brown R.H."/>
            <person name="Butlin R.K."/>
            <person name="Caggese C."/>
            <person name="Calvi B.R."/>
            <person name="Bernardo de Carvalho A."/>
            <person name="Caspi A."/>
            <person name="Castrezana S."/>
            <person name="Celniker S.E."/>
            <person name="Chang J.L."/>
            <person name="Chapple C."/>
            <person name="Chatterji S."/>
            <person name="Chinwalla A."/>
            <person name="Civetta A."/>
            <person name="Clifton S.W."/>
            <person name="Comeron J.M."/>
            <person name="Costello J.C."/>
            <person name="Coyne J.A."/>
            <person name="Daub J."/>
            <person name="David R.G."/>
            <person name="Delcher A.L."/>
            <person name="Delehaunty K."/>
            <person name="Do C.B."/>
            <person name="Ebling H."/>
            <person name="Edwards K."/>
            <person name="Eickbush T."/>
            <person name="Evans J.D."/>
            <person name="Filipski A."/>
            <person name="Findeiss S."/>
            <person name="Freyhult E."/>
            <person name="Fulton L."/>
            <person name="Fulton R."/>
            <person name="Garcia A.C."/>
            <person name="Gardiner A."/>
            <person name="Garfield D.A."/>
            <person name="Garvin B.E."/>
            <person name="Gibson G."/>
            <person name="Gilbert D."/>
            <person name="Gnerre S."/>
            <person name="Godfrey J."/>
            <person name="Good R."/>
            <person name="Gotea V."/>
            <person name="Gravely B."/>
            <person name="Greenberg A.J."/>
            <person name="Griffiths-Jones S."/>
            <person name="Gross S."/>
            <person name="Guigo R."/>
            <person name="Gustafson E.A."/>
            <person name="Haerty W."/>
            <person name="Hahn M.W."/>
            <person name="Halligan D.L."/>
            <person name="Halpern A.L."/>
            <person name="Halter G.M."/>
            <person name="Han M.V."/>
            <person name="Heger A."/>
            <person name="Hillier L."/>
            <person name="Hinrichs A.S."/>
            <person name="Holmes I."/>
            <person name="Hoskins R.A."/>
            <person name="Hubisz M.J."/>
            <person name="Hultmark D."/>
            <person name="Huntley M.A."/>
            <person name="Jaffe D.B."/>
            <person name="Jagadeeshan S."/>
            <person name="Jeck W.R."/>
            <person name="Johnson J."/>
            <person name="Jones C.D."/>
            <person name="Jordan W.C."/>
            <person name="Karpen G.H."/>
            <person name="Kataoka E."/>
            <person name="Keightley P.D."/>
            <person name="Kheradpour P."/>
            <person name="Kirkness E.F."/>
            <person name="Koerich L.B."/>
            <person name="Kristiansen K."/>
            <person name="Kudrna D."/>
            <person name="Kulathinal R.J."/>
            <person name="Kumar S."/>
            <person name="Kwok R."/>
            <person name="Lander E."/>
            <person name="Langley C.H."/>
            <person name="Lapoint R."/>
            <person name="Lazzaro B.P."/>
            <person name="Lee S.J."/>
            <person name="Levesque L."/>
            <person name="Li R."/>
            <person name="Lin C.F."/>
            <person name="Lin M.F."/>
            <person name="Lindblad-Toh K."/>
            <person name="Llopart A."/>
            <person name="Long M."/>
            <person name="Low L."/>
            <person name="Lozovsky E."/>
            <person name="Lu J."/>
            <person name="Luo M."/>
            <person name="Machado C.A."/>
            <person name="Makalowski W."/>
            <person name="Marzo M."/>
            <person name="Matsuda M."/>
            <person name="Matzkin L."/>
            <person name="McAllister B."/>
            <person name="McBride C.S."/>
            <person name="McKernan B."/>
            <person name="McKernan K."/>
            <person name="Mendez-Lago M."/>
            <person name="Minx P."/>
            <person name="Mollenhauer M.U."/>
            <person name="Montooth K."/>
            <person name="Mount S.M."/>
            <person name="Mu X."/>
            <person name="Myers E."/>
            <person name="Negre B."/>
            <person name="Newfeld S."/>
            <person name="Nielsen R."/>
            <person name="Noor M.A."/>
            <person name="O'Grady P."/>
            <person name="Pachter L."/>
            <person name="Papaceit M."/>
            <person name="Parisi M.J."/>
            <person name="Parisi M."/>
            <person name="Parts L."/>
            <person name="Pedersen J.S."/>
            <person name="Pesole G."/>
            <person name="Phillippy A.M."/>
            <person name="Ponting C.P."/>
            <person name="Pop M."/>
            <person name="Porcelli D."/>
            <person name="Powell J.R."/>
            <person name="Prohaska S."/>
            <person name="Pruitt K."/>
            <person name="Puig M."/>
            <person name="Quesneville H."/>
            <person name="Ram K.R."/>
            <person name="Rand D."/>
            <person name="Rasmussen M.D."/>
            <person name="Reed L.K."/>
            <person name="Reenan R."/>
            <person name="Reily A."/>
            <person name="Remington K.A."/>
            <person name="Rieger T.T."/>
            <person name="Ritchie M.G."/>
            <person name="Robin C."/>
            <person name="Rogers Y.H."/>
            <person name="Rohde C."/>
            <person name="Rozas J."/>
            <person name="Rubenfield M.J."/>
            <person name="Ruiz A."/>
            <person name="Russo S."/>
            <person name="Salzberg S.L."/>
            <person name="Sanchez-Gracia A."/>
            <person name="Saranga D.J."/>
            <person name="Sato H."/>
            <person name="Schaeffer S.W."/>
            <person name="Schatz M.C."/>
            <person name="Schlenke T."/>
            <person name="Schwartz R."/>
            <person name="Segarra C."/>
            <person name="Singh R.S."/>
            <person name="Sirot L."/>
            <person name="Sirota M."/>
            <person name="Sisneros N.B."/>
            <person name="Smith C.D."/>
            <person name="Smith T.F."/>
            <person name="Spieth J."/>
            <person name="Stage D.E."/>
            <person name="Stark A."/>
            <person name="Stephan W."/>
            <person name="Strausberg R.L."/>
            <person name="Strempel S."/>
            <person name="Sturgill D."/>
            <person name="Sutton G."/>
            <person name="Sutton G.G."/>
            <person name="Tao W."/>
            <person name="Teichmann S."/>
            <person name="Tobari Y.N."/>
            <person name="Tomimura Y."/>
            <person name="Tsolas J.M."/>
            <person name="Valente V.L."/>
            <person name="Venter E."/>
            <person name="Venter J.C."/>
            <person name="Vicario S."/>
            <person name="Vieira F.G."/>
            <person name="Vilella A.J."/>
            <person name="Villasante A."/>
            <person name="Walenz B."/>
            <person name="Wang J."/>
            <person name="Wasserman M."/>
            <person name="Watts T."/>
            <person name="Wilson D."/>
            <person name="Wilson R.K."/>
            <person name="Wing R.A."/>
            <person name="Wolfner M.F."/>
            <person name="Wong A."/>
            <person name="Wong G.K."/>
            <person name="Wu C.I."/>
            <person name="Wu G."/>
            <person name="Yamamoto D."/>
            <person name="Yang H.P."/>
            <person name="Yang S.P."/>
            <person name="Yorke J.A."/>
            <person name="Yoshida K."/>
            <person name="Zdobnov E."/>
            <person name="Zhang P."/>
            <person name="Zhang Y."/>
            <person name="Zimin A.V."/>
            <person name="Baldwin J."/>
            <person name="Abdouelleil A."/>
            <person name="Abdulkadir J."/>
            <person name="Abebe A."/>
            <person name="Abera B."/>
            <person name="Abreu J."/>
            <person name="Acer S.C."/>
            <person name="Aftuck L."/>
            <person name="Alexander A."/>
            <person name="An P."/>
            <person name="Anderson E."/>
            <person name="Anderson S."/>
            <person name="Arachi H."/>
            <person name="Azer M."/>
            <person name="Bachantsang P."/>
            <person name="Barry A."/>
            <person name="Bayul T."/>
            <person name="Berlin A."/>
            <person name="Bessette D."/>
            <person name="Bloom T."/>
            <person name="Blye J."/>
            <person name="Boguslavskiy L."/>
            <person name="Bonnet C."/>
            <person name="Boukhgalter B."/>
            <person name="Bourzgui I."/>
            <person name="Brown A."/>
            <person name="Cahill P."/>
            <person name="Channer S."/>
            <person name="Cheshatsang Y."/>
            <person name="Chuda L."/>
            <person name="Citroen M."/>
            <person name="Collymore A."/>
            <person name="Cooke P."/>
            <person name="Costello M."/>
            <person name="D'Aco K."/>
            <person name="Daza R."/>
            <person name="De Haan G."/>
            <person name="DeGray S."/>
            <person name="DeMaso C."/>
            <person name="Dhargay N."/>
            <person name="Dooley K."/>
            <person name="Dooley E."/>
            <person name="Doricent M."/>
            <person name="Dorje P."/>
            <person name="Dorjee K."/>
            <person name="Dupes A."/>
            <person name="Elong R."/>
            <person name="Falk J."/>
            <person name="Farina A."/>
            <person name="Faro S."/>
            <person name="Ferguson D."/>
            <person name="Fisher S."/>
            <person name="Foley C.D."/>
            <person name="Franke A."/>
            <person name="Friedrich D."/>
            <person name="Gadbois L."/>
            <person name="Gearin G."/>
            <person name="Gearin C.R."/>
            <person name="Giannoukos G."/>
            <person name="Goode T."/>
            <person name="Graham J."/>
            <person name="Grandbois E."/>
            <person name="Grewal S."/>
            <person name="Gyaltsen K."/>
            <person name="Hafez N."/>
            <person name="Hagos B."/>
            <person name="Hall J."/>
            <person name="Henson C."/>
            <person name="Hollinger A."/>
            <person name="Honan T."/>
            <person name="Huard M.D."/>
            <person name="Hughes L."/>
            <person name="Hurhula B."/>
            <person name="Husby M.E."/>
            <person name="Kamat A."/>
            <person name="Kanga B."/>
            <person name="Kashin S."/>
            <person name="Khazanovich D."/>
            <person name="Kisner P."/>
            <person name="Lance K."/>
            <person name="Lara M."/>
            <person name="Lee W."/>
            <person name="Lennon N."/>
            <person name="Letendre F."/>
            <person name="LeVine R."/>
            <person name="Lipovsky A."/>
            <person name="Liu X."/>
            <person name="Liu J."/>
            <person name="Liu S."/>
            <person name="Lokyitsang T."/>
            <person name="Lokyitsang Y."/>
            <person name="Lubonja R."/>
            <person name="Lui A."/>
            <person name="MacDonald P."/>
            <person name="Magnisalis V."/>
            <person name="Maru K."/>
            <person name="Matthews C."/>
            <person name="McCusker W."/>
            <person name="McDonough S."/>
            <person name="Mehta T."/>
            <person name="Meldrim J."/>
            <person name="Meneus L."/>
            <person name="Mihai O."/>
            <person name="Mihalev A."/>
            <person name="Mihova T."/>
            <person name="Mittelman R."/>
            <person name="Mlenga V."/>
            <person name="Montmayeur A."/>
            <person name="Mulrain L."/>
            <person name="Navidi A."/>
            <person name="Naylor J."/>
            <person name="Negash T."/>
            <person name="Nguyen T."/>
            <person name="Nguyen N."/>
            <person name="Nicol R."/>
            <person name="Norbu C."/>
            <person name="Norbu N."/>
            <person name="Novod N."/>
            <person name="O'Neill B."/>
            <person name="Osman S."/>
            <person name="Markiewicz E."/>
            <person name="Oyono O.L."/>
            <person name="Patti C."/>
            <person name="Phunkhang P."/>
            <person name="Pierre F."/>
            <person name="Priest M."/>
            <person name="Raghuraman S."/>
            <person name="Rege F."/>
            <person name="Reyes R."/>
            <person name="Rise C."/>
            <person name="Rogov P."/>
            <person name="Ross K."/>
            <person name="Ryan E."/>
            <person name="Settipalli S."/>
            <person name="Shea T."/>
            <person name="Sherpa N."/>
            <person name="Shi L."/>
            <person name="Shih D."/>
            <person name="Sparrow T."/>
            <person name="Spaulding J."/>
            <person name="Stalker J."/>
            <person name="Stange-Thomann N."/>
            <person name="Stavropoulos S."/>
            <person name="Stone C."/>
            <person name="Strader C."/>
            <person name="Tesfaye S."/>
            <person name="Thomson T."/>
            <person name="Thoulutsang Y."/>
            <person name="Thoulutsang D."/>
            <person name="Topham K."/>
            <person name="Topping I."/>
            <person name="Tsamla T."/>
            <person name="Vassiliev H."/>
            <person name="Vo A."/>
            <person name="Wangchuk T."/>
            <person name="Wangdi T."/>
            <person name="Weiand M."/>
            <person name="Wilkinson J."/>
            <person name="Wilson A."/>
            <person name="Yadav S."/>
            <person name="Young G."/>
            <person name="Yu Q."/>
            <person name="Zembek L."/>
            <person name="Zhong D."/>
            <person name="Zimmer A."/>
            <person name="Zwirko Z."/>
            <person name="Jaffe D.B."/>
            <person name="Alvarez P."/>
            <person name="Brockman W."/>
            <person name="Butler J."/>
            <person name="Chin C."/>
            <person name="Gnerre S."/>
            <person name="Grabherr M."/>
            <person name="Kleber M."/>
            <person name="Mauceli E."/>
            <person name="MacCallum I."/>
        </authorList>
    </citation>
    <scope>NUCLEOTIDE SEQUENCE [LARGE SCALE GENOMIC DNA]</scope>
    <source>
        <strain evidence="2">Tai18E2 / Tucson 14021-0261.01</strain>
    </source>
</reference>
<proteinExistence type="predicted"/>
<organism evidence="1 2">
    <name type="scientific">Drosophila yakuba</name>
    <name type="common">Fruit fly</name>
    <dbReference type="NCBI Taxonomy" id="7245"/>
    <lineage>
        <taxon>Eukaryota</taxon>
        <taxon>Metazoa</taxon>
        <taxon>Ecdysozoa</taxon>
        <taxon>Arthropoda</taxon>
        <taxon>Hexapoda</taxon>
        <taxon>Insecta</taxon>
        <taxon>Pterygota</taxon>
        <taxon>Neoptera</taxon>
        <taxon>Endopterygota</taxon>
        <taxon>Diptera</taxon>
        <taxon>Brachycera</taxon>
        <taxon>Muscomorpha</taxon>
        <taxon>Ephydroidea</taxon>
        <taxon>Drosophilidae</taxon>
        <taxon>Drosophila</taxon>
        <taxon>Sophophora</taxon>
    </lineage>
</organism>
<protein>
    <submittedName>
        <fullName evidence="1">Uncharacterized protein</fullName>
    </submittedName>
</protein>
<gene>
    <name evidence="1" type="primary">Dyak\GE28805</name>
    <name evidence="1" type="synonym">GE28805</name>
    <name evidence="1" type="ORF">Dyak_GE28805</name>
</gene>
<keyword evidence="2" id="KW-1185">Reference proteome</keyword>
<name>A0A0R1DW46_DROYA</name>
<accession>A0A0R1DW46</accession>
<dbReference type="KEGG" id="dya:Dyak_GE28805"/>
<evidence type="ECO:0000313" key="1">
    <source>
        <dbReference type="EMBL" id="KRK00718.1"/>
    </source>
</evidence>
<evidence type="ECO:0000313" key="2">
    <source>
        <dbReference type="Proteomes" id="UP000002282"/>
    </source>
</evidence>
<dbReference type="EMBL" id="CM000159">
    <property type="protein sequence ID" value="KRK00718.1"/>
    <property type="molecule type" value="Genomic_DNA"/>
</dbReference>
<sequence length="61" mass="6619">MAGRWGIEVEVEAEAEVGNATEETRGTRLGKSYVHCAKMCPASRDIFPRKGQSRGCPPPIS</sequence>
<dbReference type="AlphaFoldDB" id="A0A0R1DW46"/>
<dbReference type="Proteomes" id="UP000002282">
    <property type="component" value="Chromosome 3L"/>
</dbReference>